<dbReference type="Proteomes" id="UP000887565">
    <property type="component" value="Unplaced"/>
</dbReference>
<name>A0A915JJL4_ROMCU</name>
<dbReference type="WBParaSite" id="nRc.2.0.1.t26272-RA">
    <property type="protein sequence ID" value="nRc.2.0.1.t26272-RA"/>
    <property type="gene ID" value="nRc.2.0.1.g26272"/>
</dbReference>
<reference evidence="2" key="1">
    <citation type="submission" date="2022-11" db="UniProtKB">
        <authorList>
            <consortium name="WormBaseParasite"/>
        </authorList>
    </citation>
    <scope>IDENTIFICATION</scope>
</reference>
<evidence type="ECO:0000313" key="2">
    <source>
        <dbReference type="WBParaSite" id="nRc.2.0.1.t26272-RA"/>
    </source>
</evidence>
<protein>
    <submittedName>
        <fullName evidence="2">Uncharacterized protein</fullName>
    </submittedName>
</protein>
<sequence length="107" mass="11957">MRSAGFDIKNVFGGAWYEWFQSPYRSSFQPAGCIEWIDGDDVFACAGHIHDNKRSNEVGLDFVRLSPVGQEDKIVDGEVACSGFSIKVFFTDCGRCIKVSFDLLVHL</sequence>
<proteinExistence type="predicted"/>
<keyword evidence="1" id="KW-1185">Reference proteome</keyword>
<evidence type="ECO:0000313" key="1">
    <source>
        <dbReference type="Proteomes" id="UP000887565"/>
    </source>
</evidence>
<dbReference type="AlphaFoldDB" id="A0A915JJL4"/>
<organism evidence="1 2">
    <name type="scientific">Romanomermis culicivorax</name>
    <name type="common">Nematode worm</name>
    <dbReference type="NCBI Taxonomy" id="13658"/>
    <lineage>
        <taxon>Eukaryota</taxon>
        <taxon>Metazoa</taxon>
        <taxon>Ecdysozoa</taxon>
        <taxon>Nematoda</taxon>
        <taxon>Enoplea</taxon>
        <taxon>Dorylaimia</taxon>
        <taxon>Mermithida</taxon>
        <taxon>Mermithoidea</taxon>
        <taxon>Mermithidae</taxon>
        <taxon>Romanomermis</taxon>
    </lineage>
</organism>
<accession>A0A915JJL4</accession>